<organism evidence="2 3">
    <name type="scientific">Eumeta variegata</name>
    <name type="common">Bagworm moth</name>
    <name type="synonym">Eumeta japonica</name>
    <dbReference type="NCBI Taxonomy" id="151549"/>
    <lineage>
        <taxon>Eukaryota</taxon>
        <taxon>Metazoa</taxon>
        <taxon>Ecdysozoa</taxon>
        <taxon>Arthropoda</taxon>
        <taxon>Hexapoda</taxon>
        <taxon>Insecta</taxon>
        <taxon>Pterygota</taxon>
        <taxon>Neoptera</taxon>
        <taxon>Endopterygota</taxon>
        <taxon>Lepidoptera</taxon>
        <taxon>Glossata</taxon>
        <taxon>Ditrysia</taxon>
        <taxon>Tineoidea</taxon>
        <taxon>Psychidae</taxon>
        <taxon>Oiketicinae</taxon>
        <taxon>Eumeta</taxon>
    </lineage>
</organism>
<comment type="caution">
    <text evidence="2">The sequence shown here is derived from an EMBL/GenBank/DDBJ whole genome shotgun (WGS) entry which is preliminary data.</text>
</comment>
<sequence>MRVLRTPLCGVSKNLLIFPIETNPANPRDTICCRSIEASVANKKKIRLRNLSLRANGESQTLTDFCLHAKPCQRNYDNNNTRKAKQREKIIEKYYSRRMRARGRLWRPPAPPRCGPRTSPAPHFSTSVRRRRARAHKFFFFGIDNY</sequence>
<feature type="region of interest" description="Disordered" evidence="1">
    <location>
        <begin position="105"/>
        <end position="128"/>
    </location>
</feature>
<gene>
    <name evidence="2" type="ORF">EVAR_57168_1</name>
</gene>
<dbReference type="Proteomes" id="UP000299102">
    <property type="component" value="Unassembled WGS sequence"/>
</dbReference>
<proteinExistence type="predicted"/>
<protein>
    <submittedName>
        <fullName evidence="2">Uncharacterized protein</fullName>
    </submittedName>
</protein>
<dbReference type="AlphaFoldDB" id="A0A4C1ZW52"/>
<evidence type="ECO:0000256" key="1">
    <source>
        <dbReference type="SAM" id="MobiDB-lite"/>
    </source>
</evidence>
<keyword evidence="3" id="KW-1185">Reference proteome</keyword>
<reference evidence="2 3" key="1">
    <citation type="journal article" date="2019" name="Commun. Biol.">
        <title>The bagworm genome reveals a unique fibroin gene that provides high tensile strength.</title>
        <authorList>
            <person name="Kono N."/>
            <person name="Nakamura H."/>
            <person name="Ohtoshi R."/>
            <person name="Tomita M."/>
            <person name="Numata K."/>
            <person name="Arakawa K."/>
        </authorList>
    </citation>
    <scope>NUCLEOTIDE SEQUENCE [LARGE SCALE GENOMIC DNA]</scope>
</reference>
<dbReference type="EMBL" id="BGZK01002198">
    <property type="protein sequence ID" value="GBP91702.1"/>
    <property type="molecule type" value="Genomic_DNA"/>
</dbReference>
<accession>A0A4C1ZW52</accession>
<evidence type="ECO:0000313" key="3">
    <source>
        <dbReference type="Proteomes" id="UP000299102"/>
    </source>
</evidence>
<name>A0A4C1ZW52_EUMVA</name>
<evidence type="ECO:0000313" key="2">
    <source>
        <dbReference type="EMBL" id="GBP91702.1"/>
    </source>
</evidence>